<protein>
    <submittedName>
        <fullName evidence="2">GNAT family N-acetyltransferase</fullName>
    </submittedName>
</protein>
<dbReference type="Proteomes" id="UP000620382">
    <property type="component" value="Unassembled WGS sequence"/>
</dbReference>
<name>A0ABS1GXC7_9PSED</name>
<gene>
    <name evidence="2" type="ORF">JJD71_21345</name>
</gene>
<comment type="caution">
    <text evidence="2">The sequence shown here is derived from an EMBL/GenBank/DDBJ whole genome shotgun (WGS) entry which is preliminary data.</text>
</comment>
<evidence type="ECO:0000259" key="1">
    <source>
        <dbReference type="PROSITE" id="PS51186"/>
    </source>
</evidence>
<feature type="domain" description="N-acetyltransferase" evidence="1">
    <location>
        <begin position="3"/>
        <end position="146"/>
    </location>
</feature>
<dbReference type="InterPro" id="IPR016181">
    <property type="entry name" value="Acyl_CoA_acyltransferase"/>
</dbReference>
<proteinExistence type="predicted"/>
<sequence>MNIEVSVVAKNSQGILTAMLVDYLHELGVDTAYPYLPLYWEEPERHPYFILVNGKVAGFALVRTLSDAPLFEMAEFFVAESYRGDSVGRAAVRTLFKLHAGAWRVSTMIDNMNGLKFWRAVVPADTPVSRIEEPGEAPYVLLLFNTSKC</sequence>
<reference evidence="2 3" key="1">
    <citation type="submission" date="2021-01" db="EMBL/GenBank/DDBJ databases">
        <title>Antibiotic resistance and phylogeny of Pseudomonas spp. isolated over three decades from chicken meat in the Norwegian food chain.</title>
        <authorList>
            <person name="Moen B."/>
        </authorList>
    </citation>
    <scope>NUCLEOTIDE SEQUENCE [LARGE SCALE GENOMIC DNA]</scope>
    <source>
        <strain evidence="2 3">MF6766</strain>
    </source>
</reference>
<organism evidence="2 3">
    <name type="scientific">Pseudomonas haemolytica</name>
    <dbReference type="NCBI Taxonomy" id="2600065"/>
    <lineage>
        <taxon>Bacteria</taxon>
        <taxon>Pseudomonadati</taxon>
        <taxon>Pseudomonadota</taxon>
        <taxon>Gammaproteobacteria</taxon>
        <taxon>Pseudomonadales</taxon>
        <taxon>Pseudomonadaceae</taxon>
        <taxon>Pseudomonas</taxon>
    </lineage>
</organism>
<dbReference type="InterPro" id="IPR000182">
    <property type="entry name" value="GNAT_dom"/>
</dbReference>
<dbReference type="SUPFAM" id="SSF55729">
    <property type="entry name" value="Acyl-CoA N-acyltransferases (Nat)"/>
    <property type="match status" value="1"/>
</dbReference>
<dbReference type="RefSeq" id="WP_198809589.1">
    <property type="nucleotide sequence ID" value="NZ_JAEKCT010000007.1"/>
</dbReference>
<accession>A0ABS1GXC7</accession>
<dbReference type="EMBL" id="JAENSR010000006">
    <property type="protein sequence ID" value="MBK3461618.1"/>
    <property type="molecule type" value="Genomic_DNA"/>
</dbReference>
<dbReference type="Gene3D" id="3.40.630.30">
    <property type="match status" value="1"/>
</dbReference>
<evidence type="ECO:0000313" key="3">
    <source>
        <dbReference type="Proteomes" id="UP000620382"/>
    </source>
</evidence>
<dbReference type="Pfam" id="PF00583">
    <property type="entry name" value="Acetyltransf_1"/>
    <property type="match status" value="1"/>
</dbReference>
<keyword evidence="3" id="KW-1185">Reference proteome</keyword>
<dbReference type="CDD" id="cd04301">
    <property type="entry name" value="NAT_SF"/>
    <property type="match status" value="1"/>
</dbReference>
<dbReference type="PROSITE" id="PS51186">
    <property type="entry name" value="GNAT"/>
    <property type="match status" value="1"/>
</dbReference>
<evidence type="ECO:0000313" key="2">
    <source>
        <dbReference type="EMBL" id="MBK3461618.1"/>
    </source>
</evidence>